<sequence>MDVVSNQVLASRHAEEKTTARAASKLMTTYLVFGALKEGRLSLKQSVVIPEKIAVLNSGGSRMFLQAGGKATVQELLYGLIVHDADDAALVLSLVVSGDEKRFVELMNQESLRLGMKSTLYASPFGSGKGGYSTLADLAVLAANVIREYPAYYFNFSVRELTYNSIRMRNPNRLLWLDPAVDGLMATNGSGQSYMLVASARRHSALGERRLLSIVSGAVSDQARTQESLKLLNWGFQNFDMIRLFEKDQIVAKPEVWKGSSGNMEVGFIEDTYISIPKGAVPRLRSVLVRNDPLIAPIDEGARIGTLKVMIENKVIAELPVFALEQINVASFLGRLWDTICLWFK</sequence>
<evidence type="ECO:0000313" key="17">
    <source>
        <dbReference type="Proteomes" id="UP001164794"/>
    </source>
</evidence>
<dbReference type="InterPro" id="IPR015956">
    <property type="entry name" value="Peniciliin-bd_prot_C_sf"/>
</dbReference>
<keyword evidence="8" id="KW-0378">Hydrolase</keyword>
<evidence type="ECO:0000256" key="7">
    <source>
        <dbReference type="ARBA" id="ARBA00022729"/>
    </source>
</evidence>
<dbReference type="Proteomes" id="UP001164819">
    <property type="component" value="Chromosome"/>
</dbReference>
<keyword evidence="10" id="KW-0573">Peptidoglycan synthesis</keyword>
<dbReference type="EMBL" id="CP098251">
    <property type="protein sequence ID" value="WAV91438.1"/>
    <property type="molecule type" value="Genomic_DNA"/>
</dbReference>
<evidence type="ECO:0000256" key="5">
    <source>
        <dbReference type="ARBA" id="ARBA00022645"/>
    </source>
</evidence>
<dbReference type="InterPro" id="IPR001967">
    <property type="entry name" value="Peptidase_S11_N"/>
</dbReference>
<organism evidence="15">
    <name type="scientific">Oxalobacter aliiformigenes</name>
    <dbReference type="NCBI Taxonomy" id="2946593"/>
    <lineage>
        <taxon>Bacteria</taxon>
        <taxon>Pseudomonadati</taxon>
        <taxon>Pseudomonadota</taxon>
        <taxon>Betaproteobacteria</taxon>
        <taxon>Burkholderiales</taxon>
        <taxon>Oxalobacteraceae</taxon>
        <taxon>Oxalobacter</taxon>
    </lineage>
</organism>
<dbReference type="InterPro" id="IPR012907">
    <property type="entry name" value="Peptidase_S11_C"/>
</dbReference>
<dbReference type="Pfam" id="PF07943">
    <property type="entry name" value="PBP5_C"/>
    <property type="match status" value="1"/>
</dbReference>
<gene>
    <name evidence="16" type="ORF">NB645_00150</name>
    <name evidence="15" type="ORF">NB646_01335</name>
</gene>
<keyword evidence="6" id="KW-0645">Protease</keyword>
<name>A0A9E9NT52_9BURK</name>
<keyword evidence="9" id="KW-0133">Cell shape</keyword>
<dbReference type="InterPro" id="IPR012338">
    <property type="entry name" value="Beta-lactam/transpept-like"/>
</dbReference>
<comment type="pathway">
    <text evidence="2">Cell wall biogenesis; peptidoglycan biosynthesis.</text>
</comment>
<dbReference type="Pfam" id="PF00768">
    <property type="entry name" value="Peptidase_S11"/>
    <property type="match status" value="1"/>
</dbReference>
<evidence type="ECO:0000259" key="14">
    <source>
        <dbReference type="SMART" id="SM00936"/>
    </source>
</evidence>
<dbReference type="GO" id="GO:0006508">
    <property type="term" value="P:proteolysis"/>
    <property type="evidence" value="ECO:0007669"/>
    <property type="project" value="UniProtKB-KW"/>
</dbReference>
<keyword evidence="11" id="KW-0961">Cell wall biogenesis/degradation</keyword>
<evidence type="ECO:0000256" key="10">
    <source>
        <dbReference type="ARBA" id="ARBA00022984"/>
    </source>
</evidence>
<dbReference type="SMART" id="SM00936">
    <property type="entry name" value="PBP5_C"/>
    <property type="match status" value="1"/>
</dbReference>
<dbReference type="InterPro" id="IPR018044">
    <property type="entry name" value="Peptidase_S11"/>
</dbReference>
<accession>A0A9E9NT52</accession>
<dbReference type="Gene3D" id="3.40.710.10">
    <property type="entry name" value="DD-peptidase/beta-lactamase superfamily"/>
    <property type="match status" value="1"/>
</dbReference>
<dbReference type="InterPro" id="IPR037167">
    <property type="entry name" value="Peptidase_S11_C_sf"/>
</dbReference>
<dbReference type="GO" id="GO:0071555">
    <property type="term" value="P:cell wall organization"/>
    <property type="evidence" value="ECO:0007669"/>
    <property type="project" value="UniProtKB-KW"/>
</dbReference>
<evidence type="ECO:0000256" key="1">
    <source>
        <dbReference type="ARBA" id="ARBA00003217"/>
    </source>
</evidence>
<feature type="domain" description="Peptidase S11 D-Ala-D-Ala carboxypeptidase A C-terminal" evidence="14">
    <location>
        <begin position="239"/>
        <end position="329"/>
    </location>
</feature>
<evidence type="ECO:0000313" key="16">
    <source>
        <dbReference type="EMBL" id="WAV97214.1"/>
    </source>
</evidence>
<evidence type="ECO:0000313" key="15">
    <source>
        <dbReference type="EMBL" id="WAV91438.1"/>
    </source>
</evidence>
<dbReference type="GO" id="GO:0008360">
    <property type="term" value="P:regulation of cell shape"/>
    <property type="evidence" value="ECO:0007669"/>
    <property type="project" value="UniProtKB-KW"/>
</dbReference>
<keyword evidence="7" id="KW-0732">Signal</keyword>
<proteinExistence type="inferred from homology"/>
<dbReference type="RefSeq" id="WP_416143439.1">
    <property type="nucleotide sequence ID" value="NZ_CP098248.1"/>
</dbReference>
<dbReference type="GO" id="GO:0009252">
    <property type="term" value="P:peptidoglycan biosynthetic process"/>
    <property type="evidence" value="ECO:0007669"/>
    <property type="project" value="UniProtKB-KW"/>
</dbReference>
<reference evidence="16" key="1">
    <citation type="journal article" date="2022" name="Front. Microbiol.">
        <title>New perspectives on an old grouping: The genomic and phenotypic variability of Oxalobacter formigenes and the implications for calcium oxalate stone prevention.</title>
        <authorList>
            <person name="Chmiel J.A."/>
            <person name="Carr C."/>
            <person name="Stuivenberg G.A."/>
            <person name="Venema R."/>
            <person name="Chanyi R.M."/>
            <person name="Al K.F."/>
            <person name="Giguere D."/>
            <person name="Say H."/>
            <person name="Akouris P.P."/>
            <person name="Dominguez Romero S.A."/>
            <person name="Kwong A."/>
            <person name="Tai V."/>
            <person name="Koval S.F."/>
            <person name="Razvi H."/>
            <person name="Bjazevic J."/>
            <person name="Burton J.P."/>
        </authorList>
    </citation>
    <scope>NUCLEOTIDE SEQUENCE</scope>
    <source>
        <strain evidence="16">HOxNP-1</strain>
    </source>
</reference>
<evidence type="ECO:0000256" key="3">
    <source>
        <dbReference type="ARBA" id="ARBA00007164"/>
    </source>
</evidence>
<comment type="similarity">
    <text evidence="3 13">Belongs to the peptidase S11 family.</text>
</comment>
<dbReference type="EC" id="3.4.16.4" evidence="4"/>
<dbReference type="PANTHER" id="PTHR21581">
    <property type="entry name" value="D-ALANYL-D-ALANINE CARBOXYPEPTIDASE"/>
    <property type="match status" value="1"/>
</dbReference>
<comment type="catalytic activity">
    <reaction evidence="12">
        <text>Preferential cleavage: (Ac)2-L-Lys-D-Ala-|-D-Ala. Also transpeptidation of peptidyl-alanyl moieties that are N-acyl substituents of D-alanine.</text>
        <dbReference type="EC" id="3.4.16.4"/>
    </reaction>
</comment>
<dbReference type="GO" id="GO:0009002">
    <property type="term" value="F:serine-type D-Ala-D-Ala carboxypeptidase activity"/>
    <property type="evidence" value="ECO:0007669"/>
    <property type="project" value="UniProtKB-EC"/>
</dbReference>
<dbReference type="Proteomes" id="UP001164794">
    <property type="component" value="Chromosome"/>
</dbReference>
<evidence type="ECO:0000256" key="9">
    <source>
        <dbReference type="ARBA" id="ARBA00022960"/>
    </source>
</evidence>
<dbReference type="SUPFAM" id="SSF69189">
    <property type="entry name" value="Penicillin-binding protein associated domain"/>
    <property type="match status" value="1"/>
</dbReference>
<dbReference type="SUPFAM" id="SSF56601">
    <property type="entry name" value="beta-lactamase/transpeptidase-like"/>
    <property type="match status" value="1"/>
</dbReference>
<evidence type="ECO:0000256" key="12">
    <source>
        <dbReference type="ARBA" id="ARBA00034000"/>
    </source>
</evidence>
<dbReference type="Gene3D" id="2.60.410.10">
    <property type="entry name" value="D-Ala-D-Ala carboxypeptidase, C-terminal domain"/>
    <property type="match status" value="1"/>
</dbReference>
<evidence type="ECO:0000256" key="6">
    <source>
        <dbReference type="ARBA" id="ARBA00022670"/>
    </source>
</evidence>
<dbReference type="AlphaFoldDB" id="A0A9E9NT52"/>
<evidence type="ECO:0000256" key="4">
    <source>
        <dbReference type="ARBA" id="ARBA00012448"/>
    </source>
</evidence>
<evidence type="ECO:0000256" key="2">
    <source>
        <dbReference type="ARBA" id="ARBA00004752"/>
    </source>
</evidence>
<evidence type="ECO:0000256" key="13">
    <source>
        <dbReference type="RuleBase" id="RU004016"/>
    </source>
</evidence>
<keyword evidence="17" id="KW-1185">Reference proteome</keyword>
<dbReference type="PANTHER" id="PTHR21581:SF6">
    <property type="entry name" value="TRAFFICKING PROTEIN PARTICLE COMPLEX SUBUNIT 12"/>
    <property type="match status" value="1"/>
</dbReference>
<evidence type="ECO:0000256" key="11">
    <source>
        <dbReference type="ARBA" id="ARBA00023316"/>
    </source>
</evidence>
<keyword evidence="5 15" id="KW-0121">Carboxypeptidase</keyword>
<evidence type="ECO:0000256" key="8">
    <source>
        <dbReference type="ARBA" id="ARBA00022801"/>
    </source>
</evidence>
<protein>
    <recommendedName>
        <fullName evidence="4">serine-type D-Ala-D-Ala carboxypeptidase</fullName>
        <ecNumber evidence="4">3.4.16.4</ecNumber>
    </recommendedName>
</protein>
<dbReference type="PRINTS" id="PR00725">
    <property type="entry name" value="DADACBPTASE1"/>
</dbReference>
<reference evidence="15" key="2">
    <citation type="journal article" date="2022" name="Front. Microbiol.">
        <title>New perspectives on an old grouping: The genomic and phenotypic variability of Oxalobacter formigenes and the implications for calcium oxalate stone prevention.</title>
        <authorList>
            <person name="Chmiel J.A."/>
            <person name="Carr C."/>
            <person name="Stuivenberg G.A."/>
            <person name="Venema R."/>
            <person name="Chanyi R.M."/>
            <person name="Al K.F."/>
            <person name="Giguere D."/>
            <person name="Say H."/>
            <person name="Akouris P.P."/>
            <person name="Dominguez Romero S.A."/>
            <person name="Kwong A."/>
            <person name="Tai V."/>
            <person name="Koval S.F."/>
            <person name="Razvi H."/>
            <person name="Bjazevic J."/>
            <person name="Burton J.P."/>
        </authorList>
    </citation>
    <scope>NUCLEOTIDE SEQUENCE</scope>
    <source>
        <strain evidence="15">OxK</strain>
    </source>
</reference>
<comment type="function">
    <text evidence="1">Removes C-terminal D-alanyl residues from sugar-peptide cell wall precursors.</text>
</comment>
<dbReference type="EMBL" id="CP098248">
    <property type="protein sequence ID" value="WAV97214.1"/>
    <property type="molecule type" value="Genomic_DNA"/>
</dbReference>